<keyword evidence="8 10" id="KW-0472">Membrane</keyword>
<dbReference type="Pfam" id="PF00999">
    <property type="entry name" value="Na_H_Exchanger"/>
    <property type="match status" value="1"/>
</dbReference>
<dbReference type="EMBL" id="CP061539">
    <property type="protein sequence ID" value="QNV37798.1"/>
    <property type="molecule type" value="Genomic_DNA"/>
</dbReference>
<organism evidence="12 13">
    <name type="scientific">Rothia terrae</name>
    <dbReference type="NCBI Taxonomy" id="396015"/>
    <lineage>
        <taxon>Bacteria</taxon>
        <taxon>Bacillati</taxon>
        <taxon>Actinomycetota</taxon>
        <taxon>Actinomycetes</taxon>
        <taxon>Micrococcales</taxon>
        <taxon>Micrococcaceae</taxon>
        <taxon>Rothia</taxon>
    </lineage>
</organism>
<keyword evidence="5 10" id="KW-1133">Transmembrane helix</keyword>
<feature type="transmembrane region" description="Helical" evidence="10">
    <location>
        <begin position="83"/>
        <end position="106"/>
    </location>
</feature>
<feature type="domain" description="Cation/H+ exchanger transmembrane" evidence="11">
    <location>
        <begin position="13"/>
        <end position="396"/>
    </location>
</feature>
<dbReference type="GO" id="GO:0015386">
    <property type="term" value="F:potassium:proton antiporter activity"/>
    <property type="evidence" value="ECO:0007669"/>
    <property type="project" value="TreeGrafter"/>
</dbReference>
<dbReference type="AlphaFoldDB" id="A0A7H2BDQ2"/>
<dbReference type="KEGG" id="rter:IDM49_00320"/>
<dbReference type="GO" id="GO:0051453">
    <property type="term" value="P:regulation of intracellular pH"/>
    <property type="evidence" value="ECO:0007669"/>
    <property type="project" value="TreeGrafter"/>
</dbReference>
<dbReference type="InterPro" id="IPR006153">
    <property type="entry name" value="Cation/H_exchanger_TM"/>
</dbReference>
<evidence type="ECO:0000313" key="13">
    <source>
        <dbReference type="Proteomes" id="UP000516404"/>
    </source>
</evidence>
<feature type="transmembrane region" description="Helical" evidence="10">
    <location>
        <begin position="373"/>
        <end position="395"/>
    </location>
</feature>
<keyword evidence="7" id="KW-0406">Ion transport</keyword>
<dbReference type="GeneID" id="96622666"/>
<feature type="transmembrane region" description="Helical" evidence="10">
    <location>
        <begin position="268"/>
        <end position="290"/>
    </location>
</feature>
<name>A0A7H2BDQ2_9MICC</name>
<dbReference type="PANTHER" id="PTHR10110">
    <property type="entry name" value="SODIUM/HYDROGEN EXCHANGER"/>
    <property type="match status" value="1"/>
</dbReference>
<keyword evidence="9" id="KW-0739">Sodium transport</keyword>
<feature type="transmembrane region" description="Helical" evidence="10">
    <location>
        <begin position="174"/>
        <end position="200"/>
    </location>
</feature>
<feature type="transmembrane region" description="Helical" evidence="10">
    <location>
        <begin position="27"/>
        <end position="45"/>
    </location>
</feature>
<evidence type="ECO:0000256" key="1">
    <source>
        <dbReference type="ARBA" id="ARBA00004651"/>
    </source>
</evidence>
<dbReference type="GO" id="GO:0015385">
    <property type="term" value="F:sodium:proton antiporter activity"/>
    <property type="evidence" value="ECO:0007669"/>
    <property type="project" value="InterPro"/>
</dbReference>
<evidence type="ECO:0000256" key="4">
    <source>
        <dbReference type="ARBA" id="ARBA00022692"/>
    </source>
</evidence>
<keyword evidence="6" id="KW-0915">Sodium</keyword>
<keyword evidence="13" id="KW-1185">Reference proteome</keyword>
<evidence type="ECO:0000313" key="12">
    <source>
        <dbReference type="EMBL" id="QNV37798.1"/>
    </source>
</evidence>
<evidence type="ECO:0000259" key="11">
    <source>
        <dbReference type="Pfam" id="PF00999"/>
    </source>
</evidence>
<gene>
    <name evidence="12" type="ORF">IDM49_00320</name>
</gene>
<dbReference type="RefSeq" id="WP_190724613.1">
    <property type="nucleotide sequence ID" value="NZ_CP061539.1"/>
</dbReference>
<keyword evidence="3" id="KW-1003">Cell membrane</keyword>
<dbReference type="GO" id="GO:0005886">
    <property type="term" value="C:plasma membrane"/>
    <property type="evidence" value="ECO:0007669"/>
    <property type="project" value="UniProtKB-SubCell"/>
</dbReference>
<evidence type="ECO:0000256" key="3">
    <source>
        <dbReference type="ARBA" id="ARBA00022475"/>
    </source>
</evidence>
<evidence type="ECO:0000256" key="5">
    <source>
        <dbReference type="ARBA" id="ARBA00022989"/>
    </source>
</evidence>
<evidence type="ECO:0000256" key="10">
    <source>
        <dbReference type="SAM" id="Phobius"/>
    </source>
</evidence>
<dbReference type="GO" id="GO:0098719">
    <property type="term" value="P:sodium ion import across plasma membrane"/>
    <property type="evidence" value="ECO:0007669"/>
    <property type="project" value="TreeGrafter"/>
</dbReference>
<reference evidence="12 13" key="1">
    <citation type="submission" date="2020-09" db="EMBL/GenBank/DDBJ databases">
        <title>Investigation of environmental microbes.</title>
        <authorList>
            <person name="Ou Y."/>
            <person name="Kang Q."/>
        </authorList>
    </citation>
    <scope>NUCLEOTIDE SEQUENCE [LARGE SCALE GENOMIC DNA]</scope>
    <source>
        <strain evidence="12 13">KJZ-14</strain>
    </source>
</reference>
<protein>
    <submittedName>
        <fullName evidence="12">Cation:proton antiporter</fullName>
    </submittedName>
</protein>
<dbReference type="Gene3D" id="6.10.140.1330">
    <property type="match status" value="1"/>
</dbReference>
<feature type="transmembrane region" description="Helical" evidence="10">
    <location>
        <begin position="338"/>
        <end position="361"/>
    </location>
</feature>
<accession>A0A7H2BDQ2</accession>
<dbReference type="InterPro" id="IPR018422">
    <property type="entry name" value="Cation/H_exchanger_CPA1"/>
</dbReference>
<evidence type="ECO:0000256" key="9">
    <source>
        <dbReference type="ARBA" id="ARBA00023201"/>
    </source>
</evidence>
<keyword evidence="4 10" id="KW-0812">Transmembrane</keyword>
<proteinExistence type="predicted"/>
<evidence type="ECO:0000256" key="7">
    <source>
        <dbReference type="ARBA" id="ARBA00023065"/>
    </source>
</evidence>
<evidence type="ECO:0000256" key="2">
    <source>
        <dbReference type="ARBA" id="ARBA00022448"/>
    </source>
</evidence>
<dbReference type="PANTHER" id="PTHR10110:SF86">
    <property type="entry name" value="SODIUM_HYDROGEN EXCHANGER 7"/>
    <property type="match status" value="1"/>
</dbReference>
<dbReference type="Proteomes" id="UP000516404">
    <property type="component" value="Chromosome"/>
</dbReference>
<evidence type="ECO:0000256" key="6">
    <source>
        <dbReference type="ARBA" id="ARBA00023053"/>
    </source>
</evidence>
<feature type="transmembrane region" description="Helical" evidence="10">
    <location>
        <begin position="296"/>
        <end position="317"/>
    </location>
</feature>
<feature type="transmembrane region" description="Helical" evidence="10">
    <location>
        <begin position="54"/>
        <end position="71"/>
    </location>
</feature>
<evidence type="ECO:0000256" key="8">
    <source>
        <dbReference type="ARBA" id="ARBA00023136"/>
    </source>
</evidence>
<sequence length="572" mass="62480">MEYLIILVVILLATALMVGVGDRFNLPWPVLLTLLATLIIVVPGMPSLEIEPEILLPIFLPPLLWAIGHRTSWGSLRREWRSILMYSIALTAVSAFVVAGFTWALIPSMGFAVALAVGAAIAPPDPVAVEAVAEPVGIPRRIVSKLQTEGIFNDAVSLVLFQAAILAVEGERDLAAGVVISSFIFSAVVAVLLGLAVGWIGSKVRRMMHDTVARSTVTLVIPFAVYILAEELHASGVIAVVIAAIQVGSSVGDLTAEDRLTDNAFWRVLELMVTGLAFGLIGLQAGEIVYHTEIDLWATVSAGVLISVVTILTRLIWMSLIWLIGRFRKDKLATPHSFAEVLVMTWSGMRGLVTLVLALTLPLSLGELRAEAIIMVVTVLFFTMVFPGLTLPTLVKVLGVGVQGNHAEAEEKELLAIAQKASLLALKESAASSDPEEVERVQKLLEQISTRYKKMQEADTQAIELRNEKLEKINRVRRRSLLAAQSAVIDQRNYYEYETVHKVLNQLDMMIQLEEGRDAGMTMNMSRVALDATKSQPTLKETMTEEQNLLTKQMDIVTAQKSLDGEYSSLRA</sequence>
<keyword evidence="2" id="KW-0813">Transport</keyword>
<comment type="subcellular location">
    <subcellularLocation>
        <location evidence="1">Cell membrane</location>
        <topology evidence="1">Multi-pass membrane protein</topology>
    </subcellularLocation>
</comment>